<organism evidence="7 8">
    <name type="scientific">Dongia sedimenti</name>
    <dbReference type="NCBI Taxonomy" id="3064282"/>
    <lineage>
        <taxon>Bacteria</taxon>
        <taxon>Pseudomonadati</taxon>
        <taxon>Pseudomonadota</taxon>
        <taxon>Alphaproteobacteria</taxon>
        <taxon>Rhodospirillales</taxon>
        <taxon>Dongiaceae</taxon>
        <taxon>Dongia</taxon>
    </lineage>
</organism>
<feature type="domain" description="Glycosyl transferase family 3" evidence="5">
    <location>
        <begin position="85"/>
        <end position="334"/>
    </location>
</feature>
<dbReference type="Gene3D" id="3.40.1030.10">
    <property type="entry name" value="Nucleoside phosphorylase/phosphoribosyltransferase catalytic domain"/>
    <property type="match status" value="1"/>
</dbReference>
<keyword evidence="3 4" id="KW-0822">Tryptophan biosynthesis</keyword>
<feature type="binding site" evidence="4">
    <location>
        <position position="131"/>
    </location>
    <ligand>
        <name>5-phospho-alpha-D-ribose 1-diphosphate</name>
        <dbReference type="ChEBI" id="CHEBI:58017"/>
    </ligand>
</feature>
<keyword evidence="4" id="KW-0028">Amino-acid biosynthesis</keyword>
<dbReference type="SUPFAM" id="SSF52418">
    <property type="entry name" value="Nucleoside phosphorylase/phosphoribosyltransferase catalytic domain"/>
    <property type="match status" value="1"/>
</dbReference>
<keyword evidence="1 4" id="KW-0328">Glycosyltransferase</keyword>
<proteinExistence type="inferred from homology"/>
<comment type="function">
    <text evidence="4">Catalyzes the transfer of the phosphoribosyl group of 5-phosphorylribose-1-pyrophosphate (PRPP) to anthranilate to yield N-(5'-phosphoribosyl)-anthranilate (PRA).</text>
</comment>
<dbReference type="InterPro" id="IPR036320">
    <property type="entry name" value="Glycosyl_Trfase_fam3_N_dom_sf"/>
</dbReference>
<evidence type="ECO:0000259" key="6">
    <source>
        <dbReference type="Pfam" id="PF02885"/>
    </source>
</evidence>
<dbReference type="RefSeq" id="WP_379955502.1">
    <property type="nucleotide sequence ID" value="NZ_JAUYVI010000003.1"/>
</dbReference>
<dbReference type="Gene3D" id="1.20.970.10">
    <property type="entry name" value="Transferase, Pyrimidine Nucleoside Phosphorylase, Chain C"/>
    <property type="match status" value="1"/>
</dbReference>
<dbReference type="Pfam" id="PF00591">
    <property type="entry name" value="Glycos_transf_3"/>
    <property type="match status" value="1"/>
</dbReference>
<keyword evidence="4" id="KW-0479">Metal-binding</keyword>
<feature type="binding site" evidence="4">
    <location>
        <position position="91"/>
    </location>
    <ligand>
        <name>5-phospho-alpha-D-ribose 1-diphosphate</name>
        <dbReference type="ChEBI" id="CHEBI:58017"/>
    </ligand>
</feature>
<dbReference type="GO" id="GO:0004048">
    <property type="term" value="F:anthranilate phosphoribosyltransferase activity"/>
    <property type="evidence" value="ECO:0007669"/>
    <property type="project" value="UniProtKB-EC"/>
</dbReference>
<protein>
    <recommendedName>
        <fullName evidence="4">Anthranilate phosphoribosyltransferase</fullName>
        <ecNumber evidence="4">2.4.2.18</ecNumber>
    </recommendedName>
</protein>
<gene>
    <name evidence="4 7" type="primary">trpD</name>
    <name evidence="7" type="ORF">Q8A70_10300</name>
</gene>
<dbReference type="PANTHER" id="PTHR43285:SF2">
    <property type="entry name" value="ANTHRANILATE PHOSPHORIBOSYLTRANSFERASE"/>
    <property type="match status" value="1"/>
</dbReference>
<feature type="domain" description="Glycosyl transferase family 3 N-terminal" evidence="6">
    <location>
        <begin position="20"/>
        <end position="77"/>
    </location>
</feature>
<comment type="cofactor">
    <cofactor evidence="4">
        <name>Mg(2+)</name>
        <dbReference type="ChEBI" id="CHEBI:18420"/>
    </cofactor>
    <text evidence="4">Binds 2 magnesium ions per monomer.</text>
</comment>
<dbReference type="InterPro" id="IPR017459">
    <property type="entry name" value="Glycosyl_Trfase_fam3_N_dom"/>
</dbReference>
<comment type="subunit">
    <text evidence="4">Homodimer.</text>
</comment>
<comment type="pathway">
    <text evidence="4">Amino-acid biosynthesis; L-tryptophan biosynthesis; L-tryptophan from chorismate: step 2/5.</text>
</comment>
<dbReference type="NCBIfam" id="TIGR01245">
    <property type="entry name" value="trpD"/>
    <property type="match status" value="1"/>
</dbReference>
<feature type="binding site" evidence="4">
    <location>
        <begin position="101"/>
        <end position="104"/>
    </location>
    <ligand>
        <name>5-phospho-alpha-D-ribose 1-diphosphate</name>
        <dbReference type="ChEBI" id="CHEBI:58017"/>
    </ligand>
</feature>
<accession>A0ABU0YK13</accession>
<evidence type="ECO:0000256" key="4">
    <source>
        <dbReference type="HAMAP-Rule" id="MF_00211"/>
    </source>
</evidence>
<evidence type="ECO:0000313" key="8">
    <source>
        <dbReference type="Proteomes" id="UP001230156"/>
    </source>
</evidence>
<feature type="binding site" evidence="4">
    <location>
        <begin position="94"/>
        <end position="95"/>
    </location>
    <ligand>
        <name>5-phospho-alpha-D-ribose 1-diphosphate</name>
        <dbReference type="ChEBI" id="CHEBI:58017"/>
    </ligand>
</feature>
<dbReference type="InterPro" id="IPR005940">
    <property type="entry name" value="Anthranilate_Pribosyl_Tfrase"/>
</dbReference>
<dbReference type="PANTHER" id="PTHR43285">
    <property type="entry name" value="ANTHRANILATE PHOSPHORIBOSYLTRANSFERASE"/>
    <property type="match status" value="1"/>
</dbReference>
<keyword evidence="4" id="KW-0460">Magnesium</keyword>
<evidence type="ECO:0000259" key="5">
    <source>
        <dbReference type="Pfam" id="PF00591"/>
    </source>
</evidence>
<feature type="binding site" evidence="4">
    <location>
        <begin position="119"/>
        <end position="127"/>
    </location>
    <ligand>
        <name>5-phospho-alpha-D-ribose 1-diphosphate</name>
        <dbReference type="ChEBI" id="CHEBI:58017"/>
    </ligand>
</feature>
<keyword evidence="8" id="KW-1185">Reference proteome</keyword>
<dbReference type="InterPro" id="IPR035902">
    <property type="entry name" value="Nuc_phospho_transferase"/>
</dbReference>
<sequence length="350" mass="36268">MNAPVLPAAAAVDFKGLLGVVAQGKPLTQAQAEAAFGAIMAGEVTPAQIGAFLMALRVRGETVEEMTAAVKVMREKMTRITAPAKAIDVCGTGGDHAGTLNISTPVAIICAACDVAVAKHGNRAASSKSGAADVLSALGVNLEADMATLERALAEIGTCFLWAQKHHSAMRHVGPTRAELGTRTIFNLMGPMSNPAGVKRQLLGVFSGDWLEPMAQVLRNLGTEHAWLVHGSDGLDEITTTGPTRVVELRHGAIRGFTIAPEDFGIARSDAEALKGGDASTNAQAIRALFEGVQGSYRDIVLLNAAAALVIAERASDMPSALVLAADALDTGKAKRVLADLVRITNSGHA</sequence>
<dbReference type="HAMAP" id="MF_00211">
    <property type="entry name" value="TrpD"/>
    <property type="match status" value="1"/>
</dbReference>
<reference evidence="8" key="1">
    <citation type="submission" date="2023-08" db="EMBL/GenBank/DDBJ databases">
        <title>Rhodospirillaceae gen. nov., a novel taxon isolated from the Yangtze River Yuezi River estuary sludge.</title>
        <authorList>
            <person name="Ruan L."/>
        </authorList>
    </citation>
    <scope>NUCLEOTIDE SEQUENCE [LARGE SCALE GENOMIC DNA]</scope>
    <source>
        <strain evidence="8">R-7</strain>
    </source>
</reference>
<evidence type="ECO:0000256" key="3">
    <source>
        <dbReference type="ARBA" id="ARBA00022822"/>
    </source>
</evidence>
<feature type="binding site" evidence="4">
    <location>
        <position position="237"/>
    </location>
    <ligand>
        <name>Mg(2+)</name>
        <dbReference type="ChEBI" id="CHEBI:18420"/>
        <label>1</label>
    </ligand>
</feature>
<dbReference type="Proteomes" id="UP001230156">
    <property type="component" value="Unassembled WGS sequence"/>
</dbReference>
<feature type="binding site" evidence="4">
    <location>
        <position position="237"/>
    </location>
    <ligand>
        <name>Mg(2+)</name>
        <dbReference type="ChEBI" id="CHEBI:18420"/>
        <label>2</label>
    </ligand>
</feature>
<name>A0ABU0YK13_9PROT</name>
<dbReference type="SUPFAM" id="SSF47648">
    <property type="entry name" value="Nucleoside phosphorylase/phosphoribosyltransferase N-terminal domain"/>
    <property type="match status" value="1"/>
</dbReference>
<feature type="binding site" evidence="4">
    <location>
        <position position="177"/>
    </location>
    <ligand>
        <name>anthranilate</name>
        <dbReference type="ChEBI" id="CHEBI:16567"/>
        <label>2</label>
    </ligand>
</feature>
<feature type="binding site" evidence="4">
    <location>
        <position position="103"/>
    </location>
    <ligand>
        <name>Mg(2+)</name>
        <dbReference type="ChEBI" id="CHEBI:18420"/>
        <label>1</label>
    </ligand>
</feature>
<evidence type="ECO:0000256" key="2">
    <source>
        <dbReference type="ARBA" id="ARBA00022679"/>
    </source>
</evidence>
<comment type="caution">
    <text evidence="7">The sequence shown here is derived from an EMBL/GenBank/DDBJ whole genome shotgun (WGS) entry which is preliminary data.</text>
</comment>
<dbReference type="Pfam" id="PF02885">
    <property type="entry name" value="Glycos_trans_3N"/>
    <property type="match status" value="1"/>
</dbReference>
<comment type="caution">
    <text evidence="4">Lacks conserved residue(s) required for the propagation of feature annotation.</text>
</comment>
<dbReference type="InterPro" id="IPR000312">
    <property type="entry name" value="Glycosyl_Trfase_fam3"/>
</dbReference>
<feature type="binding site" evidence="4">
    <location>
        <position position="99"/>
    </location>
    <ligand>
        <name>5-phospho-alpha-D-ribose 1-diphosphate</name>
        <dbReference type="ChEBI" id="CHEBI:58017"/>
    </ligand>
</feature>
<keyword evidence="4" id="KW-0057">Aromatic amino acid biosynthesis</keyword>
<keyword evidence="2 4" id="KW-0808">Transferase</keyword>
<evidence type="ECO:0000313" key="7">
    <source>
        <dbReference type="EMBL" id="MDQ7248059.1"/>
    </source>
</evidence>
<feature type="binding site" evidence="4">
    <location>
        <position position="236"/>
    </location>
    <ligand>
        <name>Mg(2+)</name>
        <dbReference type="ChEBI" id="CHEBI:18420"/>
        <label>2</label>
    </ligand>
</feature>
<feature type="binding site" evidence="4">
    <location>
        <position position="122"/>
    </location>
    <ligand>
        <name>anthranilate</name>
        <dbReference type="ChEBI" id="CHEBI:16567"/>
        <label>1</label>
    </ligand>
</feature>
<feature type="binding site" evidence="4">
    <location>
        <position position="91"/>
    </location>
    <ligand>
        <name>anthranilate</name>
        <dbReference type="ChEBI" id="CHEBI:16567"/>
        <label>1</label>
    </ligand>
</feature>
<evidence type="ECO:0000256" key="1">
    <source>
        <dbReference type="ARBA" id="ARBA00022676"/>
    </source>
</evidence>
<comment type="catalytic activity">
    <reaction evidence="4">
        <text>N-(5-phospho-beta-D-ribosyl)anthranilate + diphosphate = 5-phospho-alpha-D-ribose 1-diphosphate + anthranilate</text>
        <dbReference type="Rhea" id="RHEA:11768"/>
        <dbReference type="ChEBI" id="CHEBI:16567"/>
        <dbReference type="ChEBI" id="CHEBI:18277"/>
        <dbReference type="ChEBI" id="CHEBI:33019"/>
        <dbReference type="ChEBI" id="CHEBI:58017"/>
        <dbReference type="EC" id="2.4.2.18"/>
    </reaction>
</comment>
<dbReference type="EMBL" id="JAUYVI010000003">
    <property type="protein sequence ID" value="MDQ7248059.1"/>
    <property type="molecule type" value="Genomic_DNA"/>
</dbReference>
<comment type="similarity">
    <text evidence="4">Belongs to the anthranilate phosphoribosyltransferase family.</text>
</comment>
<dbReference type="EC" id="2.4.2.18" evidence="4"/>